<dbReference type="EMBL" id="QUQM01000002">
    <property type="protein sequence ID" value="KAA8652901.1"/>
    <property type="molecule type" value="Genomic_DNA"/>
</dbReference>
<reference evidence="1 2" key="1">
    <citation type="submission" date="2019-08" db="EMBL/GenBank/DDBJ databases">
        <title>The genome sequence of a newly discovered highly antifungal drug resistant Aspergillus species, Aspergillus tanneri NIH 1004.</title>
        <authorList>
            <person name="Mounaud S."/>
            <person name="Singh I."/>
            <person name="Joardar V."/>
            <person name="Pakala S."/>
            <person name="Pakala S."/>
            <person name="Venepally P."/>
            <person name="Chung J.K."/>
            <person name="Losada L."/>
            <person name="Nierman W.C."/>
        </authorList>
    </citation>
    <scope>NUCLEOTIDE SEQUENCE [LARGE SCALE GENOMIC DNA]</scope>
    <source>
        <strain evidence="1 2">NIH1004</strain>
    </source>
</reference>
<dbReference type="RefSeq" id="XP_033432262.1">
    <property type="nucleotide sequence ID" value="XM_033566505.1"/>
</dbReference>
<organism evidence="1 2">
    <name type="scientific">Aspergillus tanneri</name>
    <dbReference type="NCBI Taxonomy" id="1220188"/>
    <lineage>
        <taxon>Eukaryota</taxon>
        <taxon>Fungi</taxon>
        <taxon>Dikarya</taxon>
        <taxon>Ascomycota</taxon>
        <taxon>Pezizomycotina</taxon>
        <taxon>Eurotiomycetes</taxon>
        <taxon>Eurotiomycetidae</taxon>
        <taxon>Eurotiales</taxon>
        <taxon>Aspergillaceae</taxon>
        <taxon>Aspergillus</taxon>
        <taxon>Aspergillus subgen. Circumdati</taxon>
    </lineage>
</organism>
<evidence type="ECO:0000313" key="1">
    <source>
        <dbReference type="EMBL" id="KAA8652901.1"/>
    </source>
</evidence>
<comment type="caution">
    <text evidence="1">The sequence shown here is derived from an EMBL/GenBank/DDBJ whole genome shotgun (WGS) entry which is preliminary data.</text>
</comment>
<dbReference type="AlphaFoldDB" id="A0A5M9N0I0"/>
<evidence type="ECO:0000313" key="2">
    <source>
        <dbReference type="Proteomes" id="UP000324241"/>
    </source>
</evidence>
<dbReference type="VEuPathDB" id="FungiDB:EYZ11_010485"/>
<protein>
    <submittedName>
        <fullName evidence="1">Uncharacterized protein</fullName>
    </submittedName>
</protein>
<dbReference type="OrthoDB" id="4505337at2759"/>
<proteinExistence type="predicted"/>
<accession>A0A5M9N0I0</accession>
<gene>
    <name evidence="1" type="ORF">ATNIH1004_001810</name>
</gene>
<name>A0A5M9N0I0_9EURO</name>
<dbReference type="GeneID" id="54324512"/>
<sequence>MELMSTQLSHGEVSPQQAIEMYLAANPVQQHLHLLTDILTQSANIDELVASLIQGAWDYICRKGLWCQQYESLEEYRNSINFSTVVKPVLQRHKRSDRVKQLSAQVIRQQWNMPHTEAIPLAMQPSFWSKHLLNLLATLSKMATLPEALKLVEESIKARPHRGRSQPNLVPSDIQRILNRKKTEGLHTARRDTCKTIAPPQQISPDLYLCEMNHVDWSHLEIVDRLELLCRRWGSSMGGALDANPSVARMSESDRLFSRYTAIPACWPTWWQEHGVVQIPAFFGYMEEYGVFKRVRDSLLRYAFDDKRQVISYQCYELIRQIILQDPAYYALVVTCRPDKNWRLIQQPAHYFRDADSSGENKAPFHWLLPQLGTSAPGEIINDIESTIMLPSFSPEHVLNVVPGSHSSPAMSEATGIPTSITMRSGDLVLTMPNLTRCSQTFMSPSLLNLKQTRVDYTSETTESYSGKTRTRCAAPRNHETERTQYLRPEDASHIPTYFQGCATDVNRLKPASALGEALMGLREWNDCTVIHQRNITLCADDGEAMKFVNEVRNRLAREFHETLDLIELCHEVPAQTATMESAMDTTLDSQSSTSTAMIPGTGTGVSDVAGISDGPSDSQLGLELHETMEQAPEILIPDLLDNAEELITQTLDRMQS</sequence>
<dbReference type="Proteomes" id="UP000324241">
    <property type="component" value="Unassembled WGS sequence"/>
</dbReference>
<dbReference type="VEuPathDB" id="FungiDB:EYZ11_007160"/>